<reference evidence="1 2" key="1">
    <citation type="submission" date="2018-05" db="EMBL/GenBank/DDBJ databases">
        <title>Genomic Encyclopedia of Type Strains, Phase IV (KMG-IV): sequencing the most valuable type-strain genomes for metagenomic binning, comparative biology and taxonomic classification.</title>
        <authorList>
            <person name="Goeker M."/>
        </authorList>
    </citation>
    <scope>NUCLEOTIDE SEQUENCE [LARGE SCALE GENOMIC DNA]</scope>
    <source>
        <strain evidence="1 2">DSM 25350</strain>
    </source>
</reference>
<organism evidence="1 2">
    <name type="scientific">Pleionea mediterranea</name>
    <dbReference type="NCBI Taxonomy" id="523701"/>
    <lineage>
        <taxon>Bacteria</taxon>
        <taxon>Pseudomonadati</taxon>
        <taxon>Pseudomonadota</taxon>
        <taxon>Gammaproteobacteria</taxon>
        <taxon>Oceanospirillales</taxon>
        <taxon>Pleioneaceae</taxon>
        <taxon>Pleionea</taxon>
    </lineage>
</organism>
<dbReference type="SMART" id="SM00671">
    <property type="entry name" value="SEL1"/>
    <property type="match status" value="2"/>
</dbReference>
<dbReference type="InterPro" id="IPR011990">
    <property type="entry name" value="TPR-like_helical_dom_sf"/>
</dbReference>
<dbReference type="AlphaFoldDB" id="A0A316GB01"/>
<evidence type="ECO:0000313" key="2">
    <source>
        <dbReference type="Proteomes" id="UP000245790"/>
    </source>
</evidence>
<name>A0A316GB01_9GAMM</name>
<dbReference type="InterPro" id="IPR006597">
    <property type="entry name" value="Sel1-like"/>
</dbReference>
<dbReference type="Pfam" id="PF08238">
    <property type="entry name" value="Sel1"/>
    <property type="match status" value="2"/>
</dbReference>
<dbReference type="RefSeq" id="WP_109763365.1">
    <property type="nucleotide sequence ID" value="NZ_QGGU01000005.1"/>
</dbReference>
<dbReference type="SUPFAM" id="SSF81901">
    <property type="entry name" value="HCP-like"/>
    <property type="match status" value="1"/>
</dbReference>
<dbReference type="Proteomes" id="UP000245790">
    <property type="component" value="Unassembled WGS sequence"/>
</dbReference>
<dbReference type="EMBL" id="QGGU01000005">
    <property type="protein sequence ID" value="PWK51687.1"/>
    <property type="molecule type" value="Genomic_DNA"/>
</dbReference>
<sequence length="197" mass="22690">MLVTILLFVSLLNMPIEKSMYTGKWFSESEYVKIIEYCENNLCETSDSKFDYGFSLIVTKVDIQKGWGLIDESALSNFLPAVYFNVERHVKGLDGKKNNKKASFFAKIAIEILEKKEIGNYTQADYQNLGVFYRYGLSVDVDKKKAYQYFSKSAEKGSDTAKYFMVEMLKVGEGVDKNEVLARKLFDELVKSDYFSY</sequence>
<keyword evidence="2" id="KW-1185">Reference proteome</keyword>
<proteinExistence type="predicted"/>
<gene>
    <name evidence="1" type="ORF">C8D97_1052</name>
</gene>
<comment type="caution">
    <text evidence="1">The sequence shown here is derived from an EMBL/GenBank/DDBJ whole genome shotgun (WGS) entry which is preliminary data.</text>
</comment>
<dbReference type="OrthoDB" id="8561742at2"/>
<evidence type="ECO:0000313" key="1">
    <source>
        <dbReference type="EMBL" id="PWK51687.1"/>
    </source>
</evidence>
<dbReference type="Gene3D" id="1.25.40.10">
    <property type="entry name" value="Tetratricopeptide repeat domain"/>
    <property type="match status" value="1"/>
</dbReference>
<protein>
    <submittedName>
        <fullName evidence="1">Sel1 repeat-containing protein</fullName>
    </submittedName>
</protein>
<accession>A0A316GB01</accession>